<evidence type="ECO:0000259" key="1">
    <source>
        <dbReference type="Pfam" id="PF00934"/>
    </source>
</evidence>
<dbReference type="InterPro" id="IPR000084">
    <property type="entry name" value="PE-PGRS_N"/>
</dbReference>
<accession>A0AA90SQN2</accession>
<evidence type="ECO:0000313" key="2">
    <source>
        <dbReference type="EMBL" id="MDP0398046.1"/>
    </source>
</evidence>
<organism evidence="2 3">
    <name type="scientific">Tsukamurella strandjordii</name>
    <dbReference type="NCBI Taxonomy" id="147577"/>
    <lineage>
        <taxon>Bacteria</taxon>
        <taxon>Bacillati</taxon>
        <taxon>Actinomycetota</taxon>
        <taxon>Actinomycetes</taxon>
        <taxon>Mycobacteriales</taxon>
        <taxon>Tsukamurellaceae</taxon>
        <taxon>Tsukamurella</taxon>
    </lineage>
</organism>
<protein>
    <submittedName>
        <fullName evidence="2">PE family protein</fullName>
    </submittedName>
</protein>
<dbReference type="AlphaFoldDB" id="A0AA90SQN2"/>
<dbReference type="EMBL" id="JAUTIX010000003">
    <property type="protein sequence ID" value="MDP0398046.1"/>
    <property type="molecule type" value="Genomic_DNA"/>
</dbReference>
<dbReference type="Proteomes" id="UP001178281">
    <property type="component" value="Unassembled WGS sequence"/>
</dbReference>
<keyword evidence="3" id="KW-1185">Reference proteome</keyword>
<gene>
    <name evidence="2" type="ORF">Q7X28_08915</name>
</gene>
<feature type="domain" description="PE" evidence="1">
    <location>
        <begin position="8"/>
        <end position="93"/>
    </location>
</feature>
<dbReference type="Gene3D" id="1.10.287.850">
    <property type="entry name" value="HP0062-like domain"/>
    <property type="match status" value="1"/>
</dbReference>
<proteinExistence type="predicted"/>
<dbReference type="Pfam" id="PF00934">
    <property type="entry name" value="PE"/>
    <property type="match status" value="1"/>
</dbReference>
<reference evidence="2" key="1">
    <citation type="submission" date="2023-08" db="EMBL/GenBank/DDBJ databases">
        <title>The draft genome of Tsukamurella strandjordii strain 050030.</title>
        <authorList>
            <person name="Zhao F."/>
            <person name="Feng Y."/>
            <person name="Zong Z."/>
        </authorList>
    </citation>
    <scope>NUCLEOTIDE SEQUENCE</scope>
    <source>
        <strain evidence="2">050030</strain>
    </source>
</reference>
<sequence>MSDGMLSMDLQEVREIARGVDRIVEDLRGAQERFAAHAEPAATGRDEVSVAVARTTSEIGVAQRRLGETAVNDLRTLGEALNKHANTVQQKDAELAATVRLEI</sequence>
<name>A0AA90SQN2_9ACTN</name>
<evidence type="ECO:0000313" key="3">
    <source>
        <dbReference type="Proteomes" id="UP001178281"/>
    </source>
</evidence>
<comment type="caution">
    <text evidence="2">The sequence shown here is derived from an EMBL/GenBank/DDBJ whole genome shotgun (WGS) entry which is preliminary data.</text>
</comment>
<dbReference type="RefSeq" id="WP_305111052.1">
    <property type="nucleotide sequence ID" value="NZ_BAAAII010000004.1"/>
</dbReference>